<dbReference type="Pfam" id="PF00072">
    <property type="entry name" value="Response_reg"/>
    <property type="match status" value="1"/>
</dbReference>
<dbReference type="SMART" id="SM00448">
    <property type="entry name" value="REC"/>
    <property type="match status" value="1"/>
</dbReference>
<dbReference type="InterPro" id="IPR039420">
    <property type="entry name" value="WalR-like"/>
</dbReference>
<evidence type="ECO:0000256" key="5">
    <source>
        <dbReference type="PROSITE-ProRule" id="PRU00169"/>
    </source>
</evidence>
<accession>A0ABN3K3U5</accession>
<comment type="caution">
    <text evidence="8">The sequence shown here is derived from an EMBL/GenBank/DDBJ whole genome shotgun (WGS) entry which is preliminary data.</text>
</comment>
<dbReference type="PROSITE" id="PS50110">
    <property type="entry name" value="RESPONSE_REGULATORY"/>
    <property type="match status" value="1"/>
</dbReference>
<dbReference type="Pfam" id="PF00196">
    <property type="entry name" value="GerE"/>
    <property type="match status" value="1"/>
</dbReference>
<proteinExistence type="predicted"/>
<dbReference type="SUPFAM" id="SSF52172">
    <property type="entry name" value="CheY-like"/>
    <property type="match status" value="1"/>
</dbReference>
<feature type="modified residue" description="4-aspartylphosphate" evidence="5">
    <location>
        <position position="54"/>
    </location>
</feature>
<evidence type="ECO:0000259" key="7">
    <source>
        <dbReference type="PROSITE" id="PS50110"/>
    </source>
</evidence>
<keyword evidence="9" id="KW-1185">Reference proteome</keyword>
<sequence>MISLLLADDQALLRKTLRMLLEADPGLTVVGEAADGGEAVDLTLEHRPDLVLMDIRMPRVDGLEATRRIKRERPDTRILVLTTFEVDEYVFAALRAGAAGFLGKGVDPAELLAAIRTVARGDALLSPSATKALIARFREAAAPGPADSARLADLTPREREVMALVGAGLSNDEISVRLGLSPHTVKTHINRTMSKLRVGDRAQLVIIAYEAGLVRPGGLRPR</sequence>
<dbReference type="EMBL" id="BAAARW010000030">
    <property type="protein sequence ID" value="GAA2445995.1"/>
    <property type="molecule type" value="Genomic_DNA"/>
</dbReference>
<dbReference type="SUPFAM" id="SSF46894">
    <property type="entry name" value="C-terminal effector domain of the bipartite response regulators"/>
    <property type="match status" value="1"/>
</dbReference>
<dbReference type="InterPro" id="IPR001789">
    <property type="entry name" value="Sig_transdc_resp-reg_receiver"/>
</dbReference>
<evidence type="ECO:0000256" key="2">
    <source>
        <dbReference type="ARBA" id="ARBA00023015"/>
    </source>
</evidence>
<dbReference type="InterPro" id="IPR058245">
    <property type="entry name" value="NreC/VraR/RcsB-like_REC"/>
</dbReference>
<dbReference type="InterPro" id="IPR000792">
    <property type="entry name" value="Tscrpt_reg_LuxR_C"/>
</dbReference>
<dbReference type="PROSITE" id="PS00622">
    <property type="entry name" value="HTH_LUXR_1"/>
    <property type="match status" value="1"/>
</dbReference>
<dbReference type="InterPro" id="IPR011006">
    <property type="entry name" value="CheY-like_superfamily"/>
</dbReference>
<keyword evidence="1 5" id="KW-0597">Phosphoprotein</keyword>
<organism evidence="8 9">
    <name type="scientific">Actinomadura vinacea</name>
    <dbReference type="NCBI Taxonomy" id="115336"/>
    <lineage>
        <taxon>Bacteria</taxon>
        <taxon>Bacillati</taxon>
        <taxon>Actinomycetota</taxon>
        <taxon>Actinomycetes</taxon>
        <taxon>Streptosporangiales</taxon>
        <taxon>Thermomonosporaceae</taxon>
        <taxon>Actinomadura</taxon>
    </lineage>
</organism>
<feature type="domain" description="Response regulatory" evidence="7">
    <location>
        <begin position="3"/>
        <end position="119"/>
    </location>
</feature>
<dbReference type="PRINTS" id="PR00038">
    <property type="entry name" value="HTHLUXR"/>
</dbReference>
<dbReference type="CDD" id="cd17535">
    <property type="entry name" value="REC_NarL-like"/>
    <property type="match status" value="1"/>
</dbReference>
<dbReference type="Gene3D" id="3.40.50.2300">
    <property type="match status" value="1"/>
</dbReference>
<dbReference type="Proteomes" id="UP001501231">
    <property type="component" value="Unassembled WGS sequence"/>
</dbReference>
<evidence type="ECO:0000256" key="1">
    <source>
        <dbReference type="ARBA" id="ARBA00022553"/>
    </source>
</evidence>
<name>A0ABN3K3U5_9ACTN</name>
<evidence type="ECO:0000256" key="4">
    <source>
        <dbReference type="ARBA" id="ARBA00023163"/>
    </source>
</evidence>
<evidence type="ECO:0000313" key="9">
    <source>
        <dbReference type="Proteomes" id="UP001501231"/>
    </source>
</evidence>
<dbReference type="InterPro" id="IPR016032">
    <property type="entry name" value="Sig_transdc_resp-reg_C-effctor"/>
</dbReference>
<evidence type="ECO:0000259" key="6">
    <source>
        <dbReference type="PROSITE" id="PS50043"/>
    </source>
</evidence>
<evidence type="ECO:0000256" key="3">
    <source>
        <dbReference type="ARBA" id="ARBA00023125"/>
    </source>
</evidence>
<gene>
    <name evidence="8" type="ORF">GCM10010191_73670</name>
</gene>
<evidence type="ECO:0000313" key="8">
    <source>
        <dbReference type="EMBL" id="GAA2445995.1"/>
    </source>
</evidence>
<dbReference type="PROSITE" id="PS50043">
    <property type="entry name" value="HTH_LUXR_2"/>
    <property type="match status" value="1"/>
</dbReference>
<feature type="domain" description="HTH luxR-type" evidence="6">
    <location>
        <begin position="147"/>
        <end position="212"/>
    </location>
</feature>
<reference evidence="8 9" key="1">
    <citation type="journal article" date="2019" name="Int. J. Syst. Evol. Microbiol.">
        <title>The Global Catalogue of Microorganisms (GCM) 10K type strain sequencing project: providing services to taxonomists for standard genome sequencing and annotation.</title>
        <authorList>
            <consortium name="The Broad Institute Genomics Platform"/>
            <consortium name="The Broad Institute Genome Sequencing Center for Infectious Disease"/>
            <person name="Wu L."/>
            <person name="Ma J."/>
        </authorList>
    </citation>
    <scope>NUCLEOTIDE SEQUENCE [LARGE SCALE GENOMIC DNA]</scope>
    <source>
        <strain evidence="8 9">JCM 3325</strain>
    </source>
</reference>
<dbReference type="SMART" id="SM00421">
    <property type="entry name" value="HTH_LUXR"/>
    <property type="match status" value="1"/>
</dbReference>
<dbReference type="CDD" id="cd06170">
    <property type="entry name" value="LuxR_C_like"/>
    <property type="match status" value="1"/>
</dbReference>
<dbReference type="PANTHER" id="PTHR43214:SF24">
    <property type="entry name" value="TRANSCRIPTIONAL REGULATORY PROTEIN NARL-RELATED"/>
    <property type="match status" value="1"/>
</dbReference>
<dbReference type="RefSeq" id="WP_344595408.1">
    <property type="nucleotide sequence ID" value="NZ_BAAARW010000030.1"/>
</dbReference>
<keyword evidence="3" id="KW-0238">DNA-binding</keyword>
<keyword evidence="4" id="KW-0804">Transcription</keyword>
<keyword evidence="2" id="KW-0805">Transcription regulation</keyword>
<dbReference type="PANTHER" id="PTHR43214">
    <property type="entry name" value="TWO-COMPONENT RESPONSE REGULATOR"/>
    <property type="match status" value="1"/>
</dbReference>
<protein>
    <submittedName>
        <fullName evidence="8">Response regulator transcription factor</fullName>
    </submittedName>
</protein>